<keyword evidence="2" id="KW-1185">Reference proteome</keyword>
<dbReference type="Proteomes" id="UP000652761">
    <property type="component" value="Unassembled WGS sequence"/>
</dbReference>
<accession>A0A843X9U4</accession>
<sequence length="96" mass="10654">MQRSRSLLCFRIPSGCPELWAVTAKIGSSVWVEGQILRVVTLQERADVWWSSVLRTQFEGLELEVQELTTLALTAVTTHGATAASTNPSDTKLPRR</sequence>
<organism evidence="1 2">
    <name type="scientific">Colocasia esculenta</name>
    <name type="common">Wild taro</name>
    <name type="synonym">Arum esculentum</name>
    <dbReference type="NCBI Taxonomy" id="4460"/>
    <lineage>
        <taxon>Eukaryota</taxon>
        <taxon>Viridiplantae</taxon>
        <taxon>Streptophyta</taxon>
        <taxon>Embryophyta</taxon>
        <taxon>Tracheophyta</taxon>
        <taxon>Spermatophyta</taxon>
        <taxon>Magnoliopsida</taxon>
        <taxon>Liliopsida</taxon>
        <taxon>Araceae</taxon>
        <taxon>Aroideae</taxon>
        <taxon>Colocasieae</taxon>
        <taxon>Colocasia</taxon>
    </lineage>
</organism>
<comment type="caution">
    <text evidence="1">The sequence shown here is derived from an EMBL/GenBank/DDBJ whole genome shotgun (WGS) entry which is preliminary data.</text>
</comment>
<proteinExistence type="predicted"/>
<dbReference type="AlphaFoldDB" id="A0A843X9U4"/>
<evidence type="ECO:0000313" key="2">
    <source>
        <dbReference type="Proteomes" id="UP000652761"/>
    </source>
</evidence>
<reference evidence="1" key="1">
    <citation type="submission" date="2017-07" db="EMBL/GenBank/DDBJ databases">
        <title>Taro Niue Genome Assembly and Annotation.</title>
        <authorList>
            <person name="Atibalentja N."/>
            <person name="Keating K."/>
            <person name="Fields C.J."/>
        </authorList>
    </citation>
    <scope>NUCLEOTIDE SEQUENCE</scope>
    <source>
        <strain evidence="1">Niue_2</strain>
        <tissue evidence="1">Leaf</tissue>
    </source>
</reference>
<dbReference type="EMBL" id="NMUH01006844">
    <property type="protein sequence ID" value="MQM16102.1"/>
    <property type="molecule type" value="Genomic_DNA"/>
</dbReference>
<protein>
    <submittedName>
        <fullName evidence="1">Uncharacterized protein</fullName>
    </submittedName>
</protein>
<gene>
    <name evidence="1" type="ORF">Taro_049055</name>
</gene>
<name>A0A843X9U4_COLES</name>
<evidence type="ECO:0000313" key="1">
    <source>
        <dbReference type="EMBL" id="MQM16102.1"/>
    </source>
</evidence>